<dbReference type="GO" id="GO:0006508">
    <property type="term" value="P:proteolysis"/>
    <property type="evidence" value="ECO:0007669"/>
    <property type="project" value="UniProtKB-KW"/>
</dbReference>
<dbReference type="Proteomes" id="UP000463388">
    <property type="component" value="Unassembled WGS sequence"/>
</dbReference>
<accession>A0A6N8JPS5</accession>
<evidence type="ECO:0000256" key="4">
    <source>
        <dbReference type="ARBA" id="ARBA00022807"/>
    </source>
</evidence>
<comment type="similarity">
    <text evidence="1">Belongs to the peptidase C40 family.</text>
</comment>
<dbReference type="InterPro" id="IPR000064">
    <property type="entry name" value="NLP_P60_dom"/>
</dbReference>
<dbReference type="PROSITE" id="PS51935">
    <property type="entry name" value="NLPC_P60"/>
    <property type="match status" value="1"/>
</dbReference>
<keyword evidence="5" id="KW-0732">Signal</keyword>
<keyword evidence="2" id="KW-0645">Protease</keyword>
<keyword evidence="3" id="KW-0378">Hydrolase</keyword>
<dbReference type="OrthoDB" id="9815778at2"/>
<evidence type="ECO:0000256" key="5">
    <source>
        <dbReference type="SAM" id="SignalP"/>
    </source>
</evidence>
<evidence type="ECO:0000259" key="6">
    <source>
        <dbReference type="PROSITE" id="PS51935"/>
    </source>
</evidence>
<comment type="caution">
    <text evidence="7">The sequence shown here is derived from an EMBL/GenBank/DDBJ whole genome shotgun (WGS) entry which is preliminary data.</text>
</comment>
<keyword evidence="4" id="KW-0788">Thiol protease</keyword>
<keyword evidence="8" id="KW-1185">Reference proteome</keyword>
<dbReference type="InterPro" id="IPR051202">
    <property type="entry name" value="Peptidase_C40"/>
</dbReference>
<name>A0A6N8JPS5_9ACTN</name>
<feature type="signal peptide" evidence="5">
    <location>
        <begin position="1"/>
        <end position="28"/>
    </location>
</feature>
<sequence length="193" mass="20772">MVIYRDVFKRVRALALACALSAAVVVSAPCEARADETPAESPFSQIGTFADEIKDYVGSLADAANERAAERERAGRREAVIGTAMDLRGVPYVYGGTTPSGFDCSGFTRWVYEQALGIELPRTAAEQSAMGESVPMDGLMPGDLLFWGSGSGVYHVAIYAGDGEYIHASTGRGQIVRQTMEYFVPDFAKRLIA</sequence>
<evidence type="ECO:0000256" key="1">
    <source>
        <dbReference type="ARBA" id="ARBA00007074"/>
    </source>
</evidence>
<dbReference type="SUPFAM" id="SSF54001">
    <property type="entry name" value="Cysteine proteinases"/>
    <property type="match status" value="1"/>
</dbReference>
<evidence type="ECO:0000313" key="7">
    <source>
        <dbReference type="EMBL" id="MVX61104.1"/>
    </source>
</evidence>
<feature type="chain" id="PRO_5038831193" description="NlpC/P60 domain-containing protein" evidence="5">
    <location>
        <begin position="29"/>
        <end position="193"/>
    </location>
</feature>
<dbReference type="AlphaFoldDB" id="A0A6N8JPS5"/>
<dbReference type="InterPro" id="IPR038765">
    <property type="entry name" value="Papain-like_cys_pep_sf"/>
</dbReference>
<protein>
    <recommendedName>
        <fullName evidence="6">NlpC/P60 domain-containing protein</fullName>
    </recommendedName>
</protein>
<dbReference type="PANTHER" id="PTHR47053">
    <property type="entry name" value="MUREIN DD-ENDOPEPTIDASE MEPH-RELATED"/>
    <property type="match status" value="1"/>
</dbReference>
<dbReference type="EMBL" id="WSRR01000013">
    <property type="protein sequence ID" value="MVX61104.1"/>
    <property type="molecule type" value="Genomic_DNA"/>
</dbReference>
<proteinExistence type="inferred from homology"/>
<dbReference type="Pfam" id="PF00877">
    <property type="entry name" value="NLPC_P60"/>
    <property type="match status" value="1"/>
</dbReference>
<evidence type="ECO:0000313" key="8">
    <source>
        <dbReference type="Proteomes" id="UP000463388"/>
    </source>
</evidence>
<dbReference type="RefSeq" id="WP_160346076.1">
    <property type="nucleotide sequence ID" value="NZ_WSRR01000013.1"/>
</dbReference>
<evidence type="ECO:0000256" key="2">
    <source>
        <dbReference type="ARBA" id="ARBA00022670"/>
    </source>
</evidence>
<dbReference type="PANTHER" id="PTHR47053:SF1">
    <property type="entry name" value="MUREIN DD-ENDOPEPTIDASE MEPH-RELATED"/>
    <property type="match status" value="1"/>
</dbReference>
<reference evidence="7 8" key="1">
    <citation type="submission" date="2019-12" db="EMBL/GenBank/DDBJ databases">
        <title>Microbes associate with the intestines of laboratory mice.</title>
        <authorList>
            <person name="Navarre W."/>
            <person name="Wong E."/>
        </authorList>
    </citation>
    <scope>NUCLEOTIDE SEQUENCE [LARGE SCALE GENOMIC DNA]</scope>
    <source>
        <strain evidence="7 8">NM66_B29</strain>
    </source>
</reference>
<organism evidence="7 8">
    <name type="scientific">Adlercreutzia mucosicola</name>
    <dbReference type="NCBI Taxonomy" id="580026"/>
    <lineage>
        <taxon>Bacteria</taxon>
        <taxon>Bacillati</taxon>
        <taxon>Actinomycetota</taxon>
        <taxon>Coriobacteriia</taxon>
        <taxon>Eggerthellales</taxon>
        <taxon>Eggerthellaceae</taxon>
        <taxon>Adlercreutzia</taxon>
    </lineage>
</organism>
<dbReference type="GO" id="GO:0008234">
    <property type="term" value="F:cysteine-type peptidase activity"/>
    <property type="evidence" value="ECO:0007669"/>
    <property type="project" value="UniProtKB-KW"/>
</dbReference>
<gene>
    <name evidence="7" type="ORF">GKZ27_06515</name>
</gene>
<feature type="domain" description="NlpC/P60" evidence="6">
    <location>
        <begin position="74"/>
        <end position="193"/>
    </location>
</feature>
<dbReference type="Gene3D" id="3.90.1720.10">
    <property type="entry name" value="endopeptidase domain like (from Nostoc punctiforme)"/>
    <property type="match status" value="1"/>
</dbReference>
<evidence type="ECO:0000256" key="3">
    <source>
        <dbReference type="ARBA" id="ARBA00022801"/>
    </source>
</evidence>